<gene>
    <name evidence="3" type="ORF">C5Y83_18065</name>
</gene>
<organism evidence="3 4">
    <name type="scientific">Blastopirellula marina</name>
    <dbReference type="NCBI Taxonomy" id="124"/>
    <lineage>
        <taxon>Bacteria</taxon>
        <taxon>Pseudomonadati</taxon>
        <taxon>Planctomycetota</taxon>
        <taxon>Planctomycetia</taxon>
        <taxon>Pirellulales</taxon>
        <taxon>Pirellulaceae</taxon>
        <taxon>Blastopirellula</taxon>
    </lineage>
</organism>
<evidence type="ECO:0000313" key="3">
    <source>
        <dbReference type="EMBL" id="PQO32143.1"/>
    </source>
</evidence>
<dbReference type="PANTHER" id="PTHR43818:SF5">
    <property type="entry name" value="OXIDOREDUCTASE FAMILY PROTEIN"/>
    <property type="match status" value="1"/>
</dbReference>
<evidence type="ECO:0000259" key="2">
    <source>
        <dbReference type="Pfam" id="PF19051"/>
    </source>
</evidence>
<comment type="caution">
    <text evidence="3">The sequence shown here is derived from an EMBL/GenBank/DDBJ whole genome shotgun (WGS) entry which is preliminary data.</text>
</comment>
<reference evidence="3 4" key="1">
    <citation type="submission" date="2018-02" db="EMBL/GenBank/DDBJ databases">
        <title>Comparative genomes isolates from brazilian mangrove.</title>
        <authorList>
            <person name="Araujo J.E."/>
            <person name="Taketani R.G."/>
            <person name="Silva M.C.P."/>
            <person name="Loureco M.V."/>
            <person name="Andreote F.D."/>
        </authorList>
    </citation>
    <scope>NUCLEOTIDE SEQUENCE [LARGE SCALE GENOMIC DNA]</scope>
    <source>
        <strain evidence="3 4">Hex-1 MGV</strain>
    </source>
</reference>
<feature type="domain" description="Gfo/Idh/MocA-like oxidoreductase bacterial type C-terminal" evidence="2">
    <location>
        <begin position="204"/>
        <end position="416"/>
    </location>
</feature>
<sequence length="428" mass="47039">MATYSSPRRAFLKTGAAGVAGTLLTTRTGKSESPNETIVVGIMGTNNRGNALAKGFASQSNCRVGAVCDVDSRALEKTAATVGQSQSEKPLLVEDFRRMLDNQSIDAIVIAAPDHWHAPATVFACDAGKHVYCEKPASHNPAEGEMAIAASQKNDRVVDIGTQRRSAPKIQEAIARMKKGELGEVLYSRGWYNNRRGPIGTGKAVPVPSWLNYQLWQGPAPKEDYRDNIVHYNWHWFWNWGTGEIGNNGVHAVDICRWGLGVDYPTKVASTGTRARYEDDQETPDTQMATFHFPGNKMITWEGISWQPRGREDSMFGISFHGTEGSLVIDGGGYKIYDMHNKLVEEVSGAVSDSAHLSNFLECIRTNQKPNATIEEAHKSTLLCQLGNIAHRTSSVLEIDPANGHIQNNQAAQNLWGRDYNPAFEPKV</sequence>
<dbReference type="EMBL" id="PUHY01000012">
    <property type="protein sequence ID" value="PQO32143.1"/>
    <property type="molecule type" value="Genomic_DNA"/>
</dbReference>
<dbReference type="InterPro" id="IPR050463">
    <property type="entry name" value="Gfo/Idh/MocA_oxidrdct_glycsds"/>
</dbReference>
<dbReference type="Gene3D" id="3.30.360.10">
    <property type="entry name" value="Dihydrodipicolinate Reductase, domain 2"/>
    <property type="match status" value="1"/>
</dbReference>
<protein>
    <submittedName>
        <fullName evidence="3">Dehydrogenase</fullName>
    </submittedName>
</protein>
<dbReference type="PANTHER" id="PTHR43818">
    <property type="entry name" value="BCDNA.GH03377"/>
    <property type="match status" value="1"/>
</dbReference>
<dbReference type="InterPro" id="IPR043906">
    <property type="entry name" value="Gfo/Idh/MocA_OxRdtase_bact_C"/>
</dbReference>
<dbReference type="AlphaFoldDB" id="A0A2S8FJ19"/>
<dbReference type="SUPFAM" id="SSF51735">
    <property type="entry name" value="NAD(P)-binding Rossmann-fold domains"/>
    <property type="match status" value="1"/>
</dbReference>
<proteinExistence type="predicted"/>
<evidence type="ECO:0000313" key="4">
    <source>
        <dbReference type="Proteomes" id="UP000238322"/>
    </source>
</evidence>
<dbReference type="SUPFAM" id="SSF55347">
    <property type="entry name" value="Glyceraldehyde-3-phosphate dehydrogenase-like, C-terminal domain"/>
    <property type="match status" value="1"/>
</dbReference>
<dbReference type="GO" id="GO:0000166">
    <property type="term" value="F:nucleotide binding"/>
    <property type="evidence" value="ECO:0007669"/>
    <property type="project" value="InterPro"/>
</dbReference>
<dbReference type="RefSeq" id="WP_105331155.1">
    <property type="nucleotide sequence ID" value="NZ_PUHY01000012.1"/>
</dbReference>
<feature type="domain" description="Gfo/Idh/MocA-like oxidoreductase N-terminal" evidence="1">
    <location>
        <begin position="40"/>
        <end position="160"/>
    </location>
</feature>
<evidence type="ECO:0000259" key="1">
    <source>
        <dbReference type="Pfam" id="PF01408"/>
    </source>
</evidence>
<dbReference type="Proteomes" id="UP000238322">
    <property type="component" value="Unassembled WGS sequence"/>
</dbReference>
<dbReference type="Pfam" id="PF01408">
    <property type="entry name" value="GFO_IDH_MocA"/>
    <property type="match status" value="1"/>
</dbReference>
<dbReference type="OrthoDB" id="9788246at2"/>
<dbReference type="InterPro" id="IPR000683">
    <property type="entry name" value="Gfo/Idh/MocA-like_OxRdtase_N"/>
</dbReference>
<dbReference type="Pfam" id="PF19051">
    <property type="entry name" value="GFO_IDH_MocA_C2"/>
    <property type="match status" value="1"/>
</dbReference>
<accession>A0A2S8FJ19</accession>
<name>A0A2S8FJ19_9BACT</name>
<dbReference type="Gene3D" id="3.40.50.720">
    <property type="entry name" value="NAD(P)-binding Rossmann-like Domain"/>
    <property type="match status" value="1"/>
</dbReference>
<dbReference type="InterPro" id="IPR036291">
    <property type="entry name" value="NAD(P)-bd_dom_sf"/>
</dbReference>